<name>A0A8S5QYU4_9CAUD</name>
<dbReference type="EMBL" id="BK015771">
    <property type="protein sequence ID" value="DAE24264.1"/>
    <property type="molecule type" value="Genomic_DNA"/>
</dbReference>
<accession>A0A8S5QYU4</accession>
<evidence type="ECO:0000313" key="2">
    <source>
        <dbReference type="EMBL" id="DAE24264.1"/>
    </source>
</evidence>
<feature type="transmembrane region" description="Helical" evidence="1">
    <location>
        <begin position="5"/>
        <end position="26"/>
    </location>
</feature>
<keyword evidence="1" id="KW-0812">Transmembrane</keyword>
<organism evidence="2">
    <name type="scientific">Siphoviridae sp. ctJhT5</name>
    <dbReference type="NCBI Taxonomy" id="2826242"/>
    <lineage>
        <taxon>Viruses</taxon>
        <taxon>Duplodnaviria</taxon>
        <taxon>Heunggongvirae</taxon>
        <taxon>Uroviricota</taxon>
        <taxon>Caudoviricetes</taxon>
    </lineage>
</organism>
<keyword evidence="1" id="KW-1133">Transmembrane helix</keyword>
<evidence type="ECO:0000256" key="1">
    <source>
        <dbReference type="SAM" id="Phobius"/>
    </source>
</evidence>
<protein>
    <submittedName>
        <fullName evidence="2">Uncharacterized protein</fullName>
    </submittedName>
</protein>
<proteinExistence type="predicted"/>
<sequence>MKKKILEFLAAAYPIFLLVMATICLFRESWERSLLFILLYAVCLIGDRLRDINKSISVLWCRTYLRNKKDGIE</sequence>
<reference evidence="2" key="1">
    <citation type="journal article" date="2021" name="Proc. Natl. Acad. Sci. U.S.A.">
        <title>A Catalog of Tens of Thousands of Viruses from Human Metagenomes Reveals Hidden Associations with Chronic Diseases.</title>
        <authorList>
            <person name="Tisza M.J."/>
            <person name="Buck C.B."/>
        </authorList>
    </citation>
    <scope>NUCLEOTIDE SEQUENCE</scope>
    <source>
        <strain evidence="2">CtJhT5</strain>
    </source>
</reference>
<keyword evidence="1" id="KW-0472">Membrane</keyword>